<dbReference type="PANTHER" id="PTHR48050:SF11">
    <property type="entry name" value="GLYCOSYLTRANSFERASE"/>
    <property type="match status" value="1"/>
</dbReference>
<feature type="domain" description="Erythromycin biosynthesis protein CIII-like C-terminal" evidence="2">
    <location>
        <begin position="392"/>
        <end position="441"/>
    </location>
</feature>
<dbReference type="PANTHER" id="PTHR48050">
    <property type="entry name" value="STEROL 3-BETA-GLUCOSYLTRANSFERASE"/>
    <property type="match status" value="1"/>
</dbReference>
<comment type="caution">
    <text evidence="3">The sequence shown here is derived from an EMBL/GenBank/DDBJ whole genome shotgun (WGS) entry which is preliminary data.</text>
</comment>
<keyword evidence="4" id="KW-1185">Reference proteome</keyword>
<dbReference type="GO" id="GO:0016758">
    <property type="term" value="F:hexosyltransferase activity"/>
    <property type="evidence" value="ECO:0007669"/>
    <property type="project" value="UniProtKB-ARBA"/>
</dbReference>
<keyword evidence="1" id="KW-0808">Transferase</keyword>
<name>A0AA38ZEE9_VITRO</name>
<dbReference type="FunFam" id="3.40.50.2000:FF:000327">
    <property type="entry name" value="Predicted protein"/>
    <property type="match status" value="1"/>
</dbReference>
<accession>A0AA38ZEE9</accession>
<evidence type="ECO:0000313" key="4">
    <source>
        <dbReference type="Proteomes" id="UP001168098"/>
    </source>
</evidence>
<sequence length="537" mass="60547">MEGEGRKPKAVFMAFGTKGDVHPIAAIASAFASDQKQYHVVLITHSAHKNLTAHLAGKNVAYFPISSPPVLSIHENHDTEGSLESFSLQKRIITREHRQECFSVVETIFGEEPSMEGDFIVINFFALEGWSLAELFHVRCIVAAPYVVPYSAPSSFEHHFRKELPLLYEYLQEAPTDKVCWKDVTHWMWPLFTEDWGSWRSDDLNLSPWPFTDPVTGLPMWHDRYPSPVLLYGFSKEVVEWPGYWPSNVRVCGFWFLPMEWEFSCNKCGEISASTSLRRVNAEVEMCSAHTRLQSFLKTPAPMPPVFIGLSSVGSMGFLRNPREFLQVILTVLDITNYRFILFSAGYEPLDAAVKVIAAEASSSLERRQSSEDGIFLFGGRLFCFSGTISYNWLFPRCSAAIHHGGSGSTAAALKAGIPQVLCPFMLDQFYWAERMFWLGVAPEPLKRNHLFPDKNDGTSIREAAVVLSRAIDYALSPKVKARASEIAERISLEDGVSEAVKILKEEITRKNSIISYLEMIVCFQTNFTNSILILNL</sequence>
<organism evidence="3 4">
    <name type="scientific">Vitis rotundifolia</name>
    <name type="common">Muscadine grape</name>
    <dbReference type="NCBI Taxonomy" id="103349"/>
    <lineage>
        <taxon>Eukaryota</taxon>
        <taxon>Viridiplantae</taxon>
        <taxon>Streptophyta</taxon>
        <taxon>Embryophyta</taxon>
        <taxon>Tracheophyta</taxon>
        <taxon>Spermatophyta</taxon>
        <taxon>Magnoliopsida</taxon>
        <taxon>eudicotyledons</taxon>
        <taxon>Gunneridae</taxon>
        <taxon>Pentapetalae</taxon>
        <taxon>rosids</taxon>
        <taxon>Vitales</taxon>
        <taxon>Vitaceae</taxon>
        <taxon>Viteae</taxon>
        <taxon>Vitis</taxon>
    </lineage>
</organism>
<evidence type="ECO:0000259" key="2">
    <source>
        <dbReference type="Pfam" id="PF06722"/>
    </source>
</evidence>
<dbReference type="SUPFAM" id="SSF53756">
    <property type="entry name" value="UDP-Glycosyltransferase/glycogen phosphorylase"/>
    <property type="match status" value="1"/>
</dbReference>
<dbReference type="InterPro" id="IPR002213">
    <property type="entry name" value="UDP_glucos_trans"/>
</dbReference>
<dbReference type="GO" id="GO:0008194">
    <property type="term" value="F:UDP-glycosyltransferase activity"/>
    <property type="evidence" value="ECO:0007669"/>
    <property type="project" value="InterPro"/>
</dbReference>
<dbReference type="AlphaFoldDB" id="A0AA38ZEE9"/>
<protein>
    <recommendedName>
        <fullName evidence="2">Erythromycin biosynthesis protein CIII-like C-terminal domain-containing protein</fullName>
    </recommendedName>
</protein>
<dbReference type="CDD" id="cd03784">
    <property type="entry name" value="GT1_Gtf-like"/>
    <property type="match status" value="1"/>
</dbReference>
<gene>
    <name evidence="3" type="ORF">PVL29_016009</name>
</gene>
<dbReference type="Pfam" id="PF06722">
    <property type="entry name" value="EryCIII-like_C"/>
    <property type="match status" value="1"/>
</dbReference>
<evidence type="ECO:0000313" key="3">
    <source>
        <dbReference type="EMBL" id="KAJ9687349.1"/>
    </source>
</evidence>
<dbReference type="Proteomes" id="UP001168098">
    <property type="component" value="Unassembled WGS sequence"/>
</dbReference>
<dbReference type="FunFam" id="3.40.50.2000:FF:000275">
    <property type="entry name" value="Sterol 3-beta-glucosyltransferase"/>
    <property type="match status" value="1"/>
</dbReference>
<evidence type="ECO:0000256" key="1">
    <source>
        <dbReference type="ARBA" id="ARBA00022679"/>
    </source>
</evidence>
<dbReference type="Gene3D" id="3.40.50.2000">
    <property type="entry name" value="Glycogen Phosphorylase B"/>
    <property type="match status" value="2"/>
</dbReference>
<reference evidence="3 4" key="1">
    <citation type="journal article" date="2023" name="BMC Biotechnol.">
        <title>Vitis rotundifolia cv Carlos genome sequencing.</title>
        <authorList>
            <person name="Huff M."/>
            <person name="Hulse-Kemp A."/>
            <person name="Scheffler B."/>
            <person name="Youngblood R."/>
            <person name="Simpson S."/>
            <person name="Babiker E."/>
            <person name="Staton M."/>
        </authorList>
    </citation>
    <scope>NUCLEOTIDE SEQUENCE [LARGE SCALE GENOMIC DNA]</scope>
    <source>
        <tissue evidence="3">Leaf</tissue>
    </source>
</reference>
<proteinExistence type="predicted"/>
<dbReference type="EMBL" id="JARBHA010000012">
    <property type="protein sequence ID" value="KAJ9687349.1"/>
    <property type="molecule type" value="Genomic_DNA"/>
</dbReference>
<dbReference type="InterPro" id="IPR050426">
    <property type="entry name" value="Glycosyltransferase_28"/>
</dbReference>
<dbReference type="InterPro" id="IPR010610">
    <property type="entry name" value="EryCIII-like_C"/>
</dbReference>